<proteinExistence type="inferred from homology"/>
<dbReference type="RefSeq" id="WP_141923346.1">
    <property type="nucleotide sequence ID" value="NZ_VFQC01000001.1"/>
</dbReference>
<dbReference type="EMBL" id="VFQC01000001">
    <property type="protein sequence ID" value="TQN31767.1"/>
    <property type="molecule type" value="Genomic_DNA"/>
</dbReference>
<dbReference type="InterPro" id="IPR020476">
    <property type="entry name" value="Nudix_hydrolase"/>
</dbReference>
<dbReference type="Pfam" id="PF00293">
    <property type="entry name" value="NUDIX"/>
    <property type="match status" value="1"/>
</dbReference>
<evidence type="ECO:0000256" key="5">
    <source>
        <dbReference type="RuleBase" id="RU003476"/>
    </source>
</evidence>
<keyword evidence="3 5" id="KW-0378">Hydrolase</keyword>
<gene>
    <name evidence="7" type="ORF">FHX37_1688</name>
</gene>
<evidence type="ECO:0000256" key="1">
    <source>
        <dbReference type="ARBA" id="ARBA00001946"/>
    </source>
</evidence>
<dbReference type="PANTHER" id="PTHR43046">
    <property type="entry name" value="GDP-MANNOSE MANNOSYL HYDROLASE"/>
    <property type="match status" value="1"/>
</dbReference>
<name>A0A543NIV0_9ACTN</name>
<dbReference type="PANTHER" id="PTHR43046:SF12">
    <property type="entry name" value="GDP-MANNOSE MANNOSYL HYDROLASE"/>
    <property type="match status" value="1"/>
</dbReference>
<reference evidence="7 8" key="1">
    <citation type="submission" date="2019-06" db="EMBL/GenBank/DDBJ databases">
        <title>Sequencing the genomes of 1000 actinobacteria strains.</title>
        <authorList>
            <person name="Klenk H.-P."/>
        </authorList>
    </citation>
    <scope>NUCLEOTIDE SEQUENCE [LARGE SCALE GENOMIC DNA]</scope>
    <source>
        <strain evidence="7 8">DSM 45015</strain>
    </source>
</reference>
<keyword evidence="4" id="KW-0460">Magnesium</keyword>
<evidence type="ECO:0000313" key="8">
    <source>
        <dbReference type="Proteomes" id="UP000317422"/>
    </source>
</evidence>
<organism evidence="7 8">
    <name type="scientific">Haloactinospora alba</name>
    <dbReference type="NCBI Taxonomy" id="405555"/>
    <lineage>
        <taxon>Bacteria</taxon>
        <taxon>Bacillati</taxon>
        <taxon>Actinomycetota</taxon>
        <taxon>Actinomycetes</taxon>
        <taxon>Streptosporangiales</taxon>
        <taxon>Nocardiopsidaceae</taxon>
        <taxon>Haloactinospora</taxon>
    </lineage>
</organism>
<dbReference type="InterPro" id="IPR015797">
    <property type="entry name" value="NUDIX_hydrolase-like_dom_sf"/>
</dbReference>
<dbReference type="GO" id="GO:0016787">
    <property type="term" value="F:hydrolase activity"/>
    <property type="evidence" value="ECO:0007669"/>
    <property type="project" value="UniProtKB-KW"/>
</dbReference>
<evidence type="ECO:0000313" key="7">
    <source>
        <dbReference type="EMBL" id="TQN31767.1"/>
    </source>
</evidence>
<sequence>MPHTFLPPEQWFASLPTAYLASSGLITDESGNVLLVDPNYREHWTLPGGVVEEGEAPNSACAREIAEEVGLRLPVGDLLALQWSAPYGQRPKPFVSFVFDCGRVASDTPILLQEEELDDYAFVPPDSAVDLLHPAIAPRLSAALRARTTGSTQYVE</sequence>
<feature type="domain" description="Nudix hydrolase" evidence="6">
    <location>
        <begin position="17"/>
        <end position="145"/>
    </location>
</feature>
<dbReference type="CDD" id="cd18876">
    <property type="entry name" value="NUDIX_Hydrolase"/>
    <property type="match status" value="1"/>
</dbReference>
<dbReference type="PROSITE" id="PS00893">
    <property type="entry name" value="NUDIX_BOX"/>
    <property type="match status" value="1"/>
</dbReference>
<comment type="caution">
    <text evidence="7">The sequence shown here is derived from an EMBL/GenBank/DDBJ whole genome shotgun (WGS) entry which is preliminary data.</text>
</comment>
<comment type="similarity">
    <text evidence="2 5">Belongs to the Nudix hydrolase family.</text>
</comment>
<evidence type="ECO:0000259" key="6">
    <source>
        <dbReference type="PROSITE" id="PS51462"/>
    </source>
</evidence>
<dbReference type="SUPFAM" id="SSF55811">
    <property type="entry name" value="Nudix"/>
    <property type="match status" value="1"/>
</dbReference>
<dbReference type="AlphaFoldDB" id="A0A543NIV0"/>
<evidence type="ECO:0000256" key="4">
    <source>
        <dbReference type="ARBA" id="ARBA00022842"/>
    </source>
</evidence>
<dbReference type="OrthoDB" id="4247482at2"/>
<protein>
    <submittedName>
        <fullName evidence="7">ADP-ribose pyrophosphatase YjhB (NUDIX family)</fullName>
    </submittedName>
</protein>
<evidence type="ECO:0000256" key="2">
    <source>
        <dbReference type="ARBA" id="ARBA00005582"/>
    </source>
</evidence>
<dbReference type="Gene3D" id="3.90.79.10">
    <property type="entry name" value="Nucleoside Triphosphate Pyrophosphohydrolase"/>
    <property type="match status" value="1"/>
</dbReference>
<keyword evidence="8" id="KW-1185">Reference proteome</keyword>
<dbReference type="PROSITE" id="PS51462">
    <property type="entry name" value="NUDIX"/>
    <property type="match status" value="1"/>
</dbReference>
<dbReference type="PRINTS" id="PR00502">
    <property type="entry name" value="NUDIXFAMILY"/>
</dbReference>
<accession>A0A543NIV0</accession>
<evidence type="ECO:0000256" key="3">
    <source>
        <dbReference type="ARBA" id="ARBA00022801"/>
    </source>
</evidence>
<dbReference type="Proteomes" id="UP000317422">
    <property type="component" value="Unassembled WGS sequence"/>
</dbReference>
<comment type="cofactor">
    <cofactor evidence="1">
        <name>Mg(2+)</name>
        <dbReference type="ChEBI" id="CHEBI:18420"/>
    </cofactor>
</comment>
<dbReference type="InterPro" id="IPR000086">
    <property type="entry name" value="NUDIX_hydrolase_dom"/>
</dbReference>
<dbReference type="InterPro" id="IPR020084">
    <property type="entry name" value="NUDIX_hydrolase_CS"/>
</dbReference>